<name>A0A0A8YX23_ARUDO</name>
<dbReference type="EMBL" id="GBRH01268845">
    <property type="protein sequence ID" value="JAD29050.1"/>
    <property type="molecule type" value="Transcribed_RNA"/>
</dbReference>
<sequence length="37" mass="3945">METILPCCSDTSFPSVRISISSSLASSMPTSSVVFLY</sequence>
<organism evidence="1">
    <name type="scientific">Arundo donax</name>
    <name type="common">Giant reed</name>
    <name type="synonym">Donax arundinaceus</name>
    <dbReference type="NCBI Taxonomy" id="35708"/>
    <lineage>
        <taxon>Eukaryota</taxon>
        <taxon>Viridiplantae</taxon>
        <taxon>Streptophyta</taxon>
        <taxon>Embryophyta</taxon>
        <taxon>Tracheophyta</taxon>
        <taxon>Spermatophyta</taxon>
        <taxon>Magnoliopsida</taxon>
        <taxon>Liliopsida</taxon>
        <taxon>Poales</taxon>
        <taxon>Poaceae</taxon>
        <taxon>PACMAD clade</taxon>
        <taxon>Arundinoideae</taxon>
        <taxon>Arundineae</taxon>
        <taxon>Arundo</taxon>
    </lineage>
</organism>
<evidence type="ECO:0000313" key="1">
    <source>
        <dbReference type="EMBL" id="JAD29050.1"/>
    </source>
</evidence>
<accession>A0A0A8YX23</accession>
<protein>
    <submittedName>
        <fullName evidence="1">Uncharacterized protein</fullName>
    </submittedName>
</protein>
<reference evidence="1" key="2">
    <citation type="journal article" date="2015" name="Data Brief">
        <title>Shoot transcriptome of the giant reed, Arundo donax.</title>
        <authorList>
            <person name="Barrero R.A."/>
            <person name="Guerrero F.D."/>
            <person name="Moolhuijzen P."/>
            <person name="Goolsby J.A."/>
            <person name="Tidwell J."/>
            <person name="Bellgard S.E."/>
            <person name="Bellgard M.I."/>
        </authorList>
    </citation>
    <scope>NUCLEOTIDE SEQUENCE</scope>
    <source>
        <tissue evidence="1">Shoot tissue taken approximately 20 cm above the soil surface</tissue>
    </source>
</reference>
<dbReference type="AlphaFoldDB" id="A0A0A8YX23"/>
<reference evidence="1" key="1">
    <citation type="submission" date="2014-09" db="EMBL/GenBank/DDBJ databases">
        <authorList>
            <person name="Magalhaes I.L.F."/>
            <person name="Oliveira U."/>
            <person name="Santos F.R."/>
            <person name="Vidigal T.H.D.A."/>
            <person name="Brescovit A.D."/>
            <person name="Santos A.J."/>
        </authorList>
    </citation>
    <scope>NUCLEOTIDE SEQUENCE</scope>
    <source>
        <tissue evidence="1">Shoot tissue taken approximately 20 cm above the soil surface</tissue>
    </source>
</reference>
<proteinExistence type="predicted"/>